<reference evidence="3 4" key="1">
    <citation type="submission" date="2017-11" db="EMBL/GenBank/DDBJ databases">
        <title>De novo assembly and phasing of dikaryotic genomes from two isolates of Puccinia coronata f. sp. avenae, the causal agent of oat crown rust.</title>
        <authorList>
            <person name="Miller M.E."/>
            <person name="Zhang Y."/>
            <person name="Omidvar V."/>
            <person name="Sperschneider J."/>
            <person name="Schwessinger B."/>
            <person name="Raley C."/>
            <person name="Palmer J.M."/>
            <person name="Garnica D."/>
            <person name="Upadhyaya N."/>
            <person name="Rathjen J."/>
            <person name="Taylor J.M."/>
            <person name="Park R.F."/>
            <person name="Dodds P.N."/>
            <person name="Hirsch C.D."/>
            <person name="Kianian S.F."/>
            <person name="Figueroa M."/>
        </authorList>
    </citation>
    <scope>NUCLEOTIDE SEQUENCE [LARGE SCALE GENOMIC DNA]</scope>
    <source>
        <strain evidence="3">12NC29</strain>
    </source>
</reference>
<gene>
    <name evidence="3" type="ORF">PCANC_17834</name>
</gene>
<evidence type="ECO:0000313" key="4">
    <source>
        <dbReference type="Proteomes" id="UP000235388"/>
    </source>
</evidence>
<dbReference type="STRING" id="200324.A0A2N5SLU7"/>
<comment type="caution">
    <text evidence="3">The sequence shown here is derived from an EMBL/GenBank/DDBJ whole genome shotgun (WGS) entry which is preliminary data.</text>
</comment>
<accession>A0A2N5SLU7</accession>
<dbReference type="PROSITE" id="PS50966">
    <property type="entry name" value="ZF_SWIM"/>
    <property type="match status" value="1"/>
</dbReference>
<dbReference type="OrthoDB" id="3247294at2759"/>
<dbReference type="PANTHER" id="PTHR48159:SF1">
    <property type="entry name" value="MEMBRANE-ASSOCIATED GIANT PROTEIN ANTIGEN, PUTATIVE-RELATED"/>
    <property type="match status" value="1"/>
</dbReference>
<evidence type="ECO:0000313" key="3">
    <source>
        <dbReference type="EMBL" id="PLW14199.1"/>
    </source>
</evidence>
<dbReference type="EMBL" id="PGCJ01000927">
    <property type="protein sequence ID" value="PLW14199.1"/>
    <property type="molecule type" value="Genomic_DNA"/>
</dbReference>
<dbReference type="InterPro" id="IPR007527">
    <property type="entry name" value="Znf_SWIM"/>
</dbReference>
<organism evidence="3 4">
    <name type="scientific">Puccinia coronata f. sp. avenae</name>
    <dbReference type="NCBI Taxonomy" id="200324"/>
    <lineage>
        <taxon>Eukaryota</taxon>
        <taxon>Fungi</taxon>
        <taxon>Dikarya</taxon>
        <taxon>Basidiomycota</taxon>
        <taxon>Pucciniomycotina</taxon>
        <taxon>Pucciniomycetes</taxon>
        <taxon>Pucciniales</taxon>
        <taxon>Pucciniaceae</taxon>
        <taxon>Puccinia</taxon>
    </lineage>
</organism>
<sequence length="434" mass="48538">MCGGNGTTAPNDGVYSIEQYVAFGLSYVRIQILTRVFLQTAHQGIHTNNYVESWHRLLKTKFIPPPTHRRIDEVVQVLVDEVEASFCFESSQVALGFRSQRTNKFQSAAQCLGESYNKNTMELLGIGLIQCPGNAYTIQVDHAPRGLKGQLTSCSCAHFRRYGSACKHMYCIAQEYRLLVVESAKKATAAGIAACTTVSPDSLPSQTYQLELISNPHKRCLDDSDEPSNRKKRRGALVELPSPSQLATLQQSALQQPKMDTLPESSVCALDTYPILTAVDRLSEQKMNSGLNAIKKTLGILKFIANRQRMVQNASVCAMDGFQERSQMLLRTVDVKLTGARISKVPEVEGLSDIYTISKPDLDKRMLTWQLLGWKALKRIVELLSKKKHRREYLDMCATTCPEGTIDKFRDAALEVLSNVEECCPSDIPRRQIR</sequence>
<proteinExistence type="predicted"/>
<dbReference type="PANTHER" id="PTHR48159">
    <property type="entry name" value="MULE DOMAIN-CONTAINING PROTEIN"/>
    <property type="match status" value="1"/>
</dbReference>
<protein>
    <recommendedName>
        <fullName evidence="2">SWIM-type domain-containing protein</fullName>
    </recommendedName>
</protein>
<feature type="domain" description="SWIM-type" evidence="2">
    <location>
        <begin position="136"/>
        <end position="177"/>
    </location>
</feature>
<keyword evidence="4" id="KW-1185">Reference proteome</keyword>
<keyword evidence="1" id="KW-0863">Zinc-finger</keyword>
<evidence type="ECO:0000256" key="1">
    <source>
        <dbReference type="PROSITE-ProRule" id="PRU00325"/>
    </source>
</evidence>
<dbReference type="AlphaFoldDB" id="A0A2N5SLU7"/>
<keyword evidence="1" id="KW-0862">Zinc</keyword>
<name>A0A2N5SLU7_9BASI</name>
<keyword evidence="1" id="KW-0479">Metal-binding</keyword>
<evidence type="ECO:0000259" key="2">
    <source>
        <dbReference type="PROSITE" id="PS50966"/>
    </source>
</evidence>
<dbReference type="Proteomes" id="UP000235388">
    <property type="component" value="Unassembled WGS sequence"/>
</dbReference>
<dbReference type="GO" id="GO:0008270">
    <property type="term" value="F:zinc ion binding"/>
    <property type="evidence" value="ECO:0007669"/>
    <property type="project" value="UniProtKB-KW"/>
</dbReference>